<evidence type="ECO:0000313" key="2">
    <source>
        <dbReference type="Proteomes" id="UP000887013"/>
    </source>
</evidence>
<dbReference type="Proteomes" id="UP000887013">
    <property type="component" value="Unassembled WGS sequence"/>
</dbReference>
<reference evidence="1" key="1">
    <citation type="submission" date="2020-08" db="EMBL/GenBank/DDBJ databases">
        <title>Multicomponent nature underlies the extraordinary mechanical properties of spider dragline silk.</title>
        <authorList>
            <person name="Kono N."/>
            <person name="Nakamura H."/>
            <person name="Mori M."/>
            <person name="Yoshida Y."/>
            <person name="Ohtoshi R."/>
            <person name="Malay A.D."/>
            <person name="Moran D.A.P."/>
            <person name="Tomita M."/>
            <person name="Numata K."/>
            <person name="Arakawa K."/>
        </authorList>
    </citation>
    <scope>NUCLEOTIDE SEQUENCE</scope>
</reference>
<comment type="caution">
    <text evidence="1">The sequence shown here is derived from an EMBL/GenBank/DDBJ whole genome shotgun (WGS) entry which is preliminary data.</text>
</comment>
<protein>
    <submittedName>
        <fullName evidence="1">Uncharacterized protein</fullName>
    </submittedName>
</protein>
<dbReference type="AlphaFoldDB" id="A0A8X6Q9P3"/>
<name>A0A8X6Q9P3_NEPPI</name>
<proteinExistence type="predicted"/>
<organism evidence="1 2">
    <name type="scientific">Nephila pilipes</name>
    <name type="common">Giant wood spider</name>
    <name type="synonym">Nephila maculata</name>
    <dbReference type="NCBI Taxonomy" id="299642"/>
    <lineage>
        <taxon>Eukaryota</taxon>
        <taxon>Metazoa</taxon>
        <taxon>Ecdysozoa</taxon>
        <taxon>Arthropoda</taxon>
        <taxon>Chelicerata</taxon>
        <taxon>Arachnida</taxon>
        <taxon>Araneae</taxon>
        <taxon>Araneomorphae</taxon>
        <taxon>Entelegynae</taxon>
        <taxon>Araneoidea</taxon>
        <taxon>Nephilidae</taxon>
        <taxon>Nephila</taxon>
    </lineage>
</organism>
<keyword evidence="2" id="KW-1185">Reference proteome</keyword>
<sequence>MVKGRGLRPSPGNISTQVVELAMPSALVICLRFSGSSLQGTVTISASIGPQSACPRPAQAWSSRSQGRNVKPLHLPIAALVDQETIRSSPPTCLQSLPPRRATIQGFCDWNFIHRARLESPARCHPAIRQRDPGVVVWLQGTRSLTCLTINHTASPGGRNDAIQNLGSQAHPLHWLGHH</sequence>
<evidence type="ECO:0000313" key="1">
    <source>
        <dbReference type="EMBL" id="GFU14449.1"/>
    </source>
</evidence>
<gene>
    <name evidence="1" type="ORF">NPIL_275801</name>
</gene>
<dbReference type="EMBL" id="BMAW01029958">
    <property type="protein sequence ID" value="GFU14449.1"/>
    <property type="molecule type" value="Genomic_DNA"/>
</dbReference>
<accession>A0A8X6Q9P3</accession>